<dbReference type="InterPro" id="IPR007803">
    <property type="entry name" value="Asp/Arg/Pro-Hydrxlase"/>
</dbReference>
<protein>
    <recommendedName>
        <fullName evidence="2">adenylyl-sulfate kinase</fullName>
        <ecNumber evidence="2">2.7.1.25</ecNumber>
    </recommendedName>
</protein>
<keyword evidence="9" id="KW-1185">Reference proteome</keyword>
<dbReference type="EMBL" id="JBHLYW010000029">
    <property type="protein sequence ID" value="MFC0079927.1"/>
    <property type="molecule type" value="Genomic_DNA"/>
</dbReference>
<reference evidence="8 9" key="1">
    <citation type="submission" date="2024-09" db="EMBL/GenBank/DDBJ databases">
        <authorList>
            <person name="Sun Q."/>
            <person name="Mori K."/>
        </authorList>
    </citation>
    <scope>NUCLEOTIDE SEQUENCE [LARGE SCALE GENOMIC DNA]</scope>
    <source>
        <strain evidence="8 9">CGMCC 1.12926</strain>
    </source>
</reference>
<evidence type="ECO:0000256" key="3">
    <source>
        <dbReference type="ARBA" id="ARBA00022679"/>
    </source>
</evidence>
<dbReference type="Pfam" id="PF05118">
    <property type="entry name" value="Asp_Arg_Hydrox"/>
    <property type="match status" value="1"/>
</dbReference>
<dbReference type="Proteomes" id="UP001589734">
    <property type="component" value="Unassembled WGS sequence"/>
</dbReference>
<comment type="caution">
    <text evidence="8">The sequence shown here is derived from an EMBL/GenBank/DDBJ whole genome shotgun (WGS) entry which is preliminary data.</text>
</comment>
<feature type="domain" description="APS kinase" evidence="6">
    <location>
        <begin position="3"/>
        <end position="152"/>
    </location>
</feature>
<dbReference type="PANTHER" id="PTHR42700:SF1">
    <property type="entry name" value="SULFATE ADENYLYLTRANSFERASE"/>
    <property type="match status" value="1"/>
</dbReference>
<evidence type="ECO:0000256" key="1">
    <source>
        <dbReference type="ARBA" id="ARBA00001823"/>
    </source>
</evidence>
<dbReference type="SUPFAM" id="SSF52540">
    <property type="entry name" value="P-loop containing nucleoside triphosphate hydrolases"/>
    <property type="match status" value="1"/>
</dbReference>
<dbReference type="InterPro" id="IPR059117">
    <property type="entry name" value="APS_kinase_dom"/>
</dbReference>
<dbReference type="Gene3D" id="2.60.120.330">
    <property type="entry name" value="B-lactam Antibiotic, Isopenicillin N Synthase, Chain"/>
    <property type="match status" value="1"/>
</dbReference>
<gene>
    <name evidence="8" type="primary">cysC</name>
    <name evidence="8" type="ORF">ACFFLS_22975</name>
</gene>
<dbReference type="RefSeq" id="WP_379683073.1">
    <property type="nucleotide sequence ID" value="NZ_JBHLYW010000029.1"/>
</dbReference>
<evidence type="ECO:0000256" key="2">
    <source>
        <dbReference type="ARBA" id="ARBA00012121"/>
    </source>
</evidence>
<dbReference type="InterPro" id="IPR002891">
    <property type="entry name" value="APS"/>
</dbReference>
<proteinExistence type="predicted"/>
<name>A0ABV6BWW0_9FLAO</name>
<dbReference type="Pfam" id="PF01583">
    <property type="entry name" value="APS_kinase"/>
    <property type="match status" value="1"/>
</dbReference>
<dbReference type="CDD" id="cd02027">
    <property type="entry name" value="APSK"/>
    <property type="match status" value="1"/>
</dbReference>
<evidence type="ECO:0000313" key="9">
    <source>
        <dbReference type="Proteomes" id="UP001589734"/>
    </source>
</evidence>
<dbReference type="InterPro" id="IPR050512">
    <property type="entry name" value="Sulf_AdTrans/APS_kinase"/>
</dbReference>
<keyword evidence="8" id="KW-0418">Kinase</keyword>
<dbReference type="InterPro" id="IPR027443">
    <property type="entry name" value="IPNS-like_sf"/>
</dbReference>
<dbReference type="NCBIfam" id="TIGR00455">
    <property type="entry name" value="apsK"/>
    <property type="match status" value="1"/>
</dbReference>
<evidence type="ECO:0000256" key="4">
    <source>
        <dbReference type="ARBA" id="ARBA00022741"/>
    </source>
</evidence>
<sequence length="409" mass="47292">MILIQFTGLSGAGKTTLAENVCDLLQQNGYEAEIVDGDVYRKTLCRDLGFSKEDRCENVRRLFKVGRDIVKENKIVLMSVINPYEAVRNEIRRNNFVRTVFLDCSIGNLIERDPKGLYKKALLPENNAEKIKNFTGIDDVYERPLNADLVLKTDLEPLSLSVQKLYRFIIDNLPTNQSNLTFMNPSSSQLPVFFSIEKLQKDLAVCETSLWTPHFNTNRYEGNWTSVSLRSQSGLETDILSFPDKEYKNTPLLENCSCFKEIMDWFKCEKEAVRLLRLGPGSEIKEHVDNDTSYEDGFFRIHIPILTNDEVFFYIDHKRVQMQMGECWYGNFQLTHSVENNSTEPRIHLTLDCIRNEWSDELFAKMGFDINETTNKNQYSDEVKQQIIAELLRNPSEVTAQIIAEIQSK</sequence>
<dbReference type="EC" id="2.7.1.25" evidence="2"/>
<keyword evidence="3 8" id="KW-0808">Transferase</keyword>
<dbReference type="PANTHER" id="PTHR42700">
    <property type="entry name" value="SULFATE ADENYLYLTRANSFERASE"/>
    <property type="match status" value="1"/>
</dbReference>
<evidence type="ECO:0000256" key="5">
    <source>
        <dbReference type="ARBA" id="ARBA00022840"/>
    </source>
</evidence>
<feature type="domain" description="Aspartyl/asparaginy/proline hydroxylase" evidence="7">
    <location>
        <begin position="218"/>
        <end position="355"/>
    </location>
</feature>
<evidence type="ECO:0000313" key="8">
    <source>
        <dbReference type="EMBL" id="MFC0079927.1"/>
    </source>
</evidence>
<organism evidence="8 9">
    <name type="scientific">Flavobacterium procerum</name>
    <dbReference type="NCBI Taxonomy" id="1455569"/>
    <lineage>
        <taxon>Bacteria</taxon>
        <taxon>Pseudomonadati</taxon>
        <taxon>Bacteroidota</taxon>
        <taxon>Flavobacteriia</taxon>
        <taxon>Flavobacteriales</taxon>
        <taxon>Flavobacteriaceae</taxon>
        <taxon>Flavobacterium</taxon>
    </lineage>
</organism>
<dbReference type="InterPro" id="IPR027417">
    <property type="entry name" value="P-loop_NTPase"/>
</dbReference>
<keyword evidence="4" id="KW-0547">Nucleotide-binding</keyword>
<evidence type="ECO:0000259" key="7">
    <source>
        <dbReference type="Pfam" id="PF05118"/>
    </source>
</evidence>
<comment type="catalytic activity">
    <reaction evidence="1">
        <text>adenosine 5'-phosphosulfate + ATP = 3'-phosphoadenylyl sulfate + ADP + H(+)</text>
        <dbReference type="Rhea" id="RHEA:24152"/>
        <dbReference type="ChEBI" id="CHEBI:15378"/>
        <dbReference type="ChEBI" id="CHEBI:30616"/>
        <dbReference type="ChEBI" id="CHEBI:58243"/>
        <dbReference type="ChEBI" id="CHEBI:58339"/>
        <dbReference type="ChEBI" id="CHEBI:456216"/>
        <dbReference type="EC" id="2.7.1.25"/>
    </reaction>
</comment>
<accession>A0ABV6BWW0</accession>
<keyword evidence="5" id="KW-0067">ATP-binding</keyword>
<dbReference type="SUPFAM" id="SSF51197">
    <property type="entry name" value="Clavaminate synthase-like"/>
    <property type="match status" value="1"/>
</dbReference>
<dbReference type="GO" id="GO:0004020">
    <property type="term" value="F:adenylylsulfate kinase activity"/>
    <property type="evidence" value="ECO:0007669"/>
    <property type="project" value="UniProtKB-EC"/>
</dbReference>
<evidence type="ECO:0000259" key="6">
    <source>
        <dbReference type="Pfam" id="PF01583"/>
    </source>
</evidence>
<dbReference type="Gene3D" id="3.40.50.300">
    <property type="entry name" value="P-loop containing nucleotide triphosphate hydrolases"/>
    <property type="match status" value="1"/>
</dbReference>